<sequence>MRRYRRGDRVTARSGIAGMNTPDVPAGAVGTIVRTTLLGQPKTVHFELTTAFGPKRFEVGVHRRPVDLV</sequence>
<name>A0A7I7XPR2_9MYCO</name>
<organism evidence="2 3">
    <name type="scientific">Mycolicibacterium madagascariense</name>
    <dbReference type="NCBI Taxonomy" id="212765"/>
    <lineage>
        <taxon>Bacteria</taxon>
        <taxon>Bacillati</taxon>
        <taxon>Actinomycetota</taxon>
        <taxon>Actinomycetes</taxon>
        <taxon>Mycobacteriales</taxon>
        <taxon>Mycobacteriaceae</taxon>
        <taxon>Mycolicibacterium</taxon>
    </lineage>
</organism>
<dbReference type="AlphaFoldDB" id="A0A7I7XPR2"/>
<gene>
    <name evidence="2" type="ORF">MMAD_54090</name>
</gene>
<evidence type="ECO:0000256" key="1">
    <source>
        <dbReference type="SAM" id="MobiDB-lite"/>
    </source>
</evidence>
<keyword evidence="3" id="KW-1185">Reference proteome</keyword>
<reference evidence="2 3" key="1">
    <citation type="journal article" date="2019" name="Emerg. Microbes Infect.">
        <title>Comprehensive subspecies identification of 175 nontuberculous mycobacteria species based on 7547 genomic profiles.</title>
        <authorList>
            <person name="Matsumoto Y."/>
            <person name="Kinjo T."/>
            <person name="Motooka D."/>
            <person name="Nabeya D."/>
            <person name="Jung N."/>
            <person name="Uechi K."/>
            <person name="Horii T."/>
            <person name="Iida T."/>
            <person name="Fujita J."/>
            <person name="Nakamura S."/>
        </authorList>
    </citation>
    <scope>NUCLEOTIDE SEQUENCE [LARGE SCALE GENOMIC DNA]</scope>
    <source>
        <strain evidence="2 3">JCM 13574</strain>
    </source>
</reference>
<evidence type="ECO:0000313" key="2">
    <source>
        <dbReference type="EMBL" id="BBZ31114.1"/>
    </source>
</evidence>
<dbReference type="KEGG" id="mmag:MMAD_54090"/>
<accession>A0A7I7XPR2</accession>
<evidence type="ECO:0000313" key="3">
    <source>
        <dbReference type="Proteomes" id="UP000466517"/>
    </source>
</evidence>
<protein>
    <submittedName>
        <fullName evidence="2">Uncharacterized protein</fullName>
    </submittedName>
</protein>
<proteinExistence type="predicted"/>
<dbReference type="Proteomes" id="UP000466517">
    <property type="component" value="Chromosome"/>
</dbReference>
<dbReference type="EMBL" id="AP022610">
    <property type="protein sequence ID" value="BBZ31114.1"/>
    <property type="molecule type" value="Genomic_DNA"/>
</dbReference>
<feature type="region of interest" description="Disordered" evidence="1">
    <location>
        <begin position="1"/>
        <end position="20"/>
    </location>
</feature>